<sequence length="162" mass="18263">MPPQKRGKRGRPSSAADTPTHQNQQQNQHGQQQQLDLREGKPLKNFKDTGISNLFNVAKPFKNSAYKSNRRWKNLKQIVAQEQQAGGAVLSVDFPTHWNIDAPPSLRPQKKYCDITGLPASYTDPKTNVRYYSAEVYQVVRSLPPGSEQDYLGLRNASVTLK</sequence>
<dbReference type="OrthoDB" id="49520at2759"/>
<gene>
    <name evidence="7" type="primary">AHA1_1</name>
    <name evidence="7" type="ORF">GGI25_000409</name>
</gene>
<comment type="caution">
    <text evidence="7">The sequence shown here is derived from an EMBL/GenBank/DDBJ whole genome shotgun (WGS) entry which is preliminary data.</text>
</comment>
<evidence type="ECO:0000313" key="7">
    <source>
        <dbReference type="EMBL" id="KAJ2680774.1"/>
    </source>
</evidence>
<keyword evidence="4" id="KW-0539">Nucleus</keyword>
<dbReference type="InterPro" id="IPR013272">
    <property type="entry name" value="Vps72/YL1_C"/>
</dbReference>
<evidence type="ECO:0000256" key="4">
    <source>
        <dbReference type="ARBA" id="ARBA00023242"/>
    </source>
</evidence>
<evidence type="ECO:0000313" key="8">
    <source>
        <dbReference type="Proteomes" id="UP001151518"/>
    </source>
</evidence>
<dbReference type="GO" id="GO:0031011">
    <property type="term" value="C:Ino80 complex"/>
    <property type="evidence" value="ECO:0007669"/>
    <property type="project" value="InterPro"/>
</dbReference>
<dbReference type="PANTHER" id="PTHR31200">
    <property type="entry name" value="INO80 COMPLEX SUBUNIT C"/>
    <property type="match status" value="1"/>
</dbReference>
<feature type="domain" description="Vps72/YL1 C-terminal" evidence="6">
    <location>
        <begin position="111"/>
        <end position="140"/>
    </location>
</feature>
<evidence type="ECO:0000256" key="2">
    <source>
        <dbReference type="ARBA" id="ARBA00023015"/>
    </source>
</evidence>
<keyword evidence="2" id="KW-0805">Transcription regulation</keyword>
<dbReference type="EMBL" id="JANBTW010000003">
    <property type="protein sequence ID" value="KAJ2680774.1"/>
    <property type="molecule type" value="Genomic_DNA"/>
</dbReference>
<dbReference type="Pfam" id="PF08265">
    <property type="entry name" value="YL1_C"/>
    <property type="match status" value="1"/>
</dbReference>
<reference evidence="7" key="1">
    <citation type="submission" date="2022-07" db="EMBL/GenBank/DDBJ databases">
        <title>Phylogenomic reconstructions and comparative analyses of Kickxellomycotina fungi.</title>
        <authorList>
            <person name="Reynolds N.K."/>
            <person name="Stajich J.E."/>
            <person name="Barry K."/>
            <person name="Grigoriev I.V."/>
            <person name="Crous P."/>
            <person name="Smith M.E."/>
        </authorList>
    </citation>
    <scope>NUCLEOTIDE SEQUENCE</scope>
    <source>
        <strain evidence="7">NRRL 3115</strain>
    </source>
</reference>
<protein>
    <submittedName>
        <fullName evidence="7">Co-chaperone</fullName>
    </submittedName>
</protein>
<evidence type="ECO:0000259" key="6">
    <source>
        <dbReference type="SMART" id="SM00993"/>
    </source>
</evidence>
<accession>A0A9W8L1E0</accession>
<dbReference type="Proteomes" id="UP001151518">
    <property type="component" value="Unassembled WGS sequence"/>
</dbReference>
<dbReference type="AlphaFoldDB" id="A0A9W8L1E0"/>
<comment type="subcellular location">
    <subcellularLocation>
        <location evidence="1">Nucleus</location>
    </subcellularLocation>
</comment>
<evidence type="ECO:0000256" key="1">
    <source>
        <dbReference type="ARBA" id="ARBA00004123"/>
    </source>
</evidence>
<dbReference type="GO" id="GO:0006338">
    <property type="term" value="P:chromatin remodeling"/>
    <property type="evidence" value="ECO:0007669"/>
    <property type="project" value="InterPro"/>
</dbReference>
<evidence type="ECO:0000256" key="5">
    <source>
        <dbReference type="SAM" id="MobiDB-lite"/>
    </source>
</evidence>
<evidence type="ECO:0000256" key="3">
    <source>
        <dbReference type="ARBA" id="ARBA00023163"/>
    </source>
</evidence>
<dbReference type="SMART" id="SM00993">
    <property type="entry name" value="YL1_C"/>
    <property type="match status" value="1"/>
</dbReference>
<name>A0A9W8L1E0_9FUNG</name>
<dbReference type="PANTHER" id="PTHR31200:SF1">
    <property type="entry name" value="INO80 COMPLEX SUBUNIT C"/>
    <property type="match status" value="1"/>
</dbReference>
<organism evidence="7 8">
    <name type="scientific">Coemansia spiralis</name>
    <dbReference type="NCBI Taxonomy" id="417178"/>
    <lineage>
        <taxon>Eukaryota</taxon>
        <taxon>Fungi</taxon>
        <taxon>Fungi incertae sedis</taxon>
        <taxon>Zoopagomycota</taxon>
        <taxon>Kickxellomycotina</taxon>
        <taxon>Kickxellomycetes</taxon>
        <taxon>Kickxellales</taxon>
        <taxon>Kickxellaceae</taxon>
        <taxon>Coemansia</taxon>
    </lineage>
</organism>
<keyword evidence="3" id="KW-0804">Transcription</keyword>
<feature type="region of interest" description="Disordered" evidence="5">
    <location>
        <begin position="1"/>
        <end position="43"/>
    </location>
</feature>
<proteinExistence type="predicted"/>
<feature type="compositionally biased region" description="Low complexity" evidence="5">
    <location>
        <begin position="21"/>
        <end position="34"/>
    </location>
</feature>
<dbReference type="InterPro" id="IPR029525">
    <property type="entry name" value="INO80C/Ies6"/>
</dbReference>
<feature type="compositionally biased region" description="Basic residues" evidence="5">
    <location>
        <begin position="1"/>
        <end position="11"/>
    </location>
</feature>